<evidence type="ECO:0000256" key="2">
    <source>
        <dbReference type="ARBA" id="ARBA00022475"/>
    </source>
</evidence>
<feature type="transmembrane region" description="Helical" evidence="7">
    <location>
        <begin position="210"/>
        <end position="231"/>
    </location>
</feature>
<sequence length="238" mass="26231">MSAEHSGDDTLSIEDVSGTGVSPTRSTSRRVSVPRLAVATNRISAAYSEGLSFSQITTSVITKARQLFYTVQAAPNHWKFIRDMEAKVYLQECRVSYWKLMFVSLLAFAKYIALLVVLQMTIQTLASLVQFVYSFGVALSKEPHLIFGAEQYSGLLYSLTLVILSVEFQQTILFQLQTGTNYADLIVTVALVASIRSLIIASLENQSFGVLLLTSTRVLACALVHYCFSVAPFTTTTI</sequence>
<reference evidence="8 9" key="1">
    <citation type="submission" date="2019-05" db="EMBL/GenBank/DDBJ databases">
        <title>The compact genome of Giardia muris reveals important steps in the evolution of intestinal protozoan parasites.</title>
        <authorList>
            <person name="Xu F."/>
            <person name="Jimenez-Gonzalez A."/>
            <person name="Einarsson E."/>
            <person name="Astvaldsson A."/>
            <person name="Peirasmaki D."/>
            <person name="Eckmann L."/>
            <person name="Andersson J.O."/>
            <person name="Svard S.G."/>
            <person name="Jerlstrom-Hultqvist J."/>
        </authorList>
    </citation>
    <scope>NUCLEOTIDE SEQUENCE [LARGE SCALE GENOMIC DNA]</scope>
    <source>
        <strain evidence="8 9">Roberts-Thomson</strain>
    </source>
</reference>
<comment type="subcellular location">
    <subcellularLocation>
        <location evidence="1">Cell membrane</location>
        <topology evidence="1">Multi-pass membrane protein</topology>
    </subcellularLocation>
</comment>
<keyword evidence="4 7" id="KW-1133">Transmembrane helix</keyword>
<feature type="region of interest" description="Disordered" evidence="6">
    <location>
        <begin position="1"/>
        <end position="28"/>
    </location>
</feature>
<evidence type="ECO:0000256" key="3">
    <source>
        <dbReference type="ARBA" id="ARBA00022692"/>
    </source>
</evidence>
<evidence type="ECO:0000256" key="7">
    <source>
        <dbReference type="SAM" id="Phobius"/>
    </source>
</evidence>
<feature type="transmembrane region" description="Helical" evidence="7">
    <location>
        <begin position="97"/>
        <end position="116"/>
    </location>
</feature>
<keyword evidence="5 7" id="KW-0472">Membrane</keyword>
<evidence type="ECO:0000313" key="9">
    <source>
        <dbReference type="Proteomes" id="UP000315496"/>
    </source>
</evidence>
<evidence type="ECO:0000256" key="1">
    <source>
        <dbReference type="ARBA" id="ARBA00004651"/>
    </source>
</evidence>
<evidence type="ECO:0000256" key="4">
    <source>
        <dbReference type="ARBA" id="ARBA00022989"/>
    </source>
</evidence>
<evidence type="ECO:0000256" key="6">
    <source>
        <dbReference type="SAM" id="MobiDB-lite"/>
    </source>
</evidence>
<dbReference type="InterPro" id="IPR020948">
    <property type="entry name" value="P_starv_induced_PsiE-like"/>
</dbReference>
<accession>A0A4Z1SWQ3</accession>
<dbReference type="Proteomes" id="UP000315496">
    <property type="component" value="Chromosome 1"/>
</dbReference>
<dbReference type="AlphaFoldDB" id="A0A4Z1SWQ3"/>
<proteinExistence type="predicted"/>
<feature type="transmembrane region" description="Helical" evidence="7">
    <location>
        <begin position="185"/>
        <end position="203"/>
    </location>
</feature>
<keyword evidence="9" id="KW-1185">Reference proteome</keyword>
<organism evidence="8 9">
    <name type="scientific">Giardia muris</name>
    <dbReference type="NCBI Taxonomy" id="5742"/>
    <lineage>
        <taxon>Eukaryota</taxon>
        <taxon>Metamonada</taxon>
        <taxon>Diplomonadida</taxon>
        <taxon>Hexamitidae</taxon>
        <taxon>Giardiinae</taxon>
        <taxon>Giardia</taxon>
    </lineage>
</organism>
<evidence type="ECO:0000256" key="5">
    <source>
        <dbReference type="ARBA" id="ARBA00023136"/>
    </source>
</evidence>
<dbReference type="EMBL" id="VDLU01000001">
    <property type="protein sequence ID" value="TNJ30184.1"/>
    <property type="molecule type" value="Genomic_DNA"/>
</dbReference>
<comment type="caution">
    <text evidence="8">The sequence shown here is derived from an EMBL/GenBank/DDBJ whole genome shotgun (WGS) entry which is preliminary data.</text>
</comment>
<dbReference type="VEuPathDB" id="GiardiaDB:GMRT_14275"/>
<protein>
    <submittedName>
        <fullName evidence="8">Uncharacterized protein</fullName>
    </submittedName>
</protein>
<keyword evidence="2" id="KW-1003">Cell membrane</keyword>
<keyword evidence="3 7" id="KW-0812">Transmembrane</keyword>
<feature type="compositionally biased region" description="Low complexity" evidence="6">
    <location>
        <begin position="16"/>
        <end position="28"/>
    </location>
</feature>
<evidence type="ECO:0000313" key="8">
    <source>
        <dbReference type="EMBL" id="TNJ30184.1"/>
    </source>
</evidence>
<name>A0A4Z1SWQ3_GIAMU</name>
<gene>
    <name evidence="8" type="ORF">GMRT_14275</name>
</gene>
<dbReference type="Pfam" id="PF06146">
    <property type="entry name" value="PsiE"/>
    <property type="match status" value="1"/>
</dbReference>
<feature type="transmembrane region" description="Helical" evidence="7">
    <location>
        <begin position="152"/>
        <end position="173"/>
    </location>
</feature>
<dbReference type="GO" id="GO:0005886">
    <property type="term" value="C:plasma membrane"/>
    <property type="evidence" value="ECO:0007669"/>
    <property type="project" value="UniProtKB-SubCell"/>
</dbReference>